<evidence type="ECO:0000313" key="1">
    <source>
        <dbReference type="EMBL" id="CAG8495524.1"/>
    </source>
</evidence>
<gene>
    <name evidence="1" type="ORF">AMORRO_LOCUS2991</name>
</gene>
<name>A0A9N8ZH50_9GLOM</name>
<protein>
    <submittedName>
        <fullName evidence="1">4211_t:CDS:1</fullName>
    </submittedName>
</protein>
<sequence>MSRRRICENFTASYPHQNCGDGNGHQDGKHCVVIETCTLTKTECEKPCCSAPGAPGWSNEAIANEQYFDHPAGTPQECCNACIADTACLAWWWWGGCIHANITAAWKCGFPLDQSGTDAGVIRCSGGPHCTT</sequence>
<organism evidence="1 2">
    <name type="scientific">Acaulospora morrowiae</name>
    <dbReference type="NCBI Taxonomy" id="94023"/>
    <lineage>
        <taxon>Eukaryota</taxon>
        <taxon>Fungi</taxon>
        <taxon>Fungi incertae sedis</taxon>
        <taxon>Mucoromycota</taxon>
        <taxon>Glomeromycotina</taxon>
        <taxon>Glomeromycetes</taxon>
        <taxon>Diversisporales</taxon>
        <taxon>Acaulosporaceae</taxon>
        <taxon>Acaulospora</taxon>
    </lineage>
</organism>
<dbReference type="EMBL" id="CAJVPV010001380">
    <property type="protein sequence ID" value="CAG8495524.1"/>
    <property type="molecule type" value="Genomic_DNA"/>
</dbReference>
<evidence type="ECO:0000313" key="2">
    <source>
        <dbReference type="Proteomes" id="UP000789342"/>
    </source>
</evidence>
<reference evidence="1" key="1">
    <citation type="submission" date="2021-06" db="EMBL/GenBank/DDBJ databases">
        <authorList>
            <person name="Kallberg Y."/>
            <person name="Tangrot J."/>
            <person name="Rosling A."/>
        </authorList>
    </citation>
    <scope>NUCLEOTIDE SEQUENCE</scope>
    <source>
        <strain evidence="1">CL551</strain>
    </source>
</reference>
<accession>A0A9N8ZH50</accession>
<proteinExistence type="predicted"/>
<dbReference type="Proteomes" id="UP000789342">
    <property type="component" value="Unassembled WGS sequence"/>
</dbReference>
<keyword evidence="2" id="KW-1185">Reference proteome</keyword>
<comment type="caution">
    <text evidence="1">The sequence shown here is derived from an EMBL/GenBank/DDBJ whole genome shotgun (WGS) entry which is preliminary data.</text>
</comment>
<dbReference type="AlphaFoldDB" id="A0A9N8ZH50"/>